<dbReference type="InterPro" id="IPR036259">
    <property type="entry name" value="MFS_trans_sf"/>
</dbReference>
<sequence length="577" mass="61983">MEKQELSNLEEINTRQTDSHDDLKQVQTLEHVDLANRHAFKGDDSDGVIEWNARKLLACGFLCMLYTGSQILLYFVGGSLSYIVEDFGATTGTGWLPTANTLAIAAVCPFVGYLQDMFGKRYMALFGALLLCVGCAVLGSAHSFGQGVAGMAIAGAGAGIGELTGLAGLSEAVPVRQRGYSLAILTAFVFPFTPYVMYAQLLSTRATWRWGPWISLIYNGITMIGLAVTYFPHAHVRAEGLSRSAILKRIDFLGAFLSIVGLTLFLVALQAGGYTHEWTSAYVLCTLFIGFFTIVAWCLWEWKGAKHPMIPLELFKGQRVVTFAYMVAFVAGMNFFSVLNFWPLMIQNVWTPDPVQVGLRGFVPALAVTIGAIFFNSMLSTWKGGARWILFAASFINTCFAGAMSVVTPENEITVIALGTVGGIGLGGLIVPSATVAMIAAPDALITTCAALSLSVRAVGGSIGYSIYYNIFANKLKAKLPTRIAEYAVKAGLPLASAKLFVETLLTKPELVTGAAGVPGVTPAVLAGAAKGKQWAYGDSLQYVWYTTIAFGILSMTCSLLIPNTKKFQTNRVAVQL</sequence>
<evidence type="ECO:0000256" key="3">
    <source>
        <dbReference type="ARBA" id="ARBA00022692"/>
    </source>
</evidence>
<keyword evidence="2" id="KW-0813">Transport</keyword>
<keyword evidence="9" id="KW-0547">Nucleotide-binding</keyword>
<evidence type="ECO:0000313" key="10">
    <source>
        <dbReference type="Proteomes" id="UP000298493"/>
    </source>
</evidence>
<feature type="transmembrane region" description="Helical" evidence="7">
    <location>
        <begin position="444"/>
        <end position="468"/>
    </location>
</feature>
<keyword evidence="4 7" id="KW-1133">Transmembrane helix</keyword>
<evidence type="ECO:0000256" key="5">
    <source>
        <dbReference type="ARBA" id="ARBA00023136"/>
    </source>
</evidence>
<feature type="transmembrane region" description="Helical" evidence="7">
    <location>
        <begin position="179"/>
        <end position="198"/>
    </location>
</feature>
<dbReference type="InterPro" id="IPR010573">
    <property type="entry name" value="MFS_Str1/Tri12-like"/>
</dbReference>
<feature type="domain" description="Major facilitator superfamily (MFS) profile" evidence="8">
    <location>
        <begin position="56"/>
        <end position="567"/>
    </location>
</feature>
<evidence type="ECO:0000256" key="4">
    <source>
        <dbReference type="ARBA" id="ARBA00022989"/>
    </source>
</evidence>
<feature type="transmembrane region" description="Helical" evidence="7">
    <location>
        <begin position="280"/>
        <end position="300"/>
    </location>
</feature>
<proteinExistence type="predicted"/>
<dbReference type="SUPFAM" id="SSF103473">
    <property type="entry name" value="MFS general substrate transporter"/>
    <property type="match status" value="2"/>
</dbReference>
<dbReference type="PANTHER" id="PTHR23501">
    <property type="entry name" value="MAJOR FACILITATOR SUPERFAMILY"/>
    <property type="match status" value="1"/>
</dbReference>
<comment type="subcellular location">
    <subcellularLocation>
        <location evidence="1">Membrane</location>
        <topology evidence="1">Multi-pass membrane protein</topology>
    </subcellularLocation>
</comment>
<keyword evidence="5 7" id="KW-0472">Membrane</keyword>
<keyword evidence="9" id="KW-0347">Helicase</keyword>
<feature type="transmembrane region" description="Helical" evidence="7">
    <location>
        <begin position="210"/>
        <end position="231"/>
    </location>
</feature>
<feature type="transmembrane region" description="Helical" evidence="7">
    <location>
        <begin position="252"/>
        <end position="274"/>
    </location>
</feature>
<keyword evidence="3 7" id="KW-0812">Transmembrane</keyword>
<dbReference type="PROSITE" id="PS50850">
    <property type="entry name" value="MFS"/>
    <property type="match status" value="1"/>
</dbReference>
<accession>A0A4Z1PB45</accession>
<feature type="transmembrane region" description="Helical" evidence="7">
    <location>
        <begin position="543"/>
        <end position="562"/>
    </location>
</feature>
<feature type="transmembrane region" description="Helical" evidence="7">
    <location>
        <begin position="388"/>
        <end position="407"/>
    </location>
</feature>
<feature type="transmembrane region" description="Helical" evidence="7">
    <location>
        <begin position="95"/>
        <end position="115"/>
    </location>
</feature>
<feature type="transmembrane region" description="Helical" evidence="7">
    <location>
        <begin position="56"/>
        <end position="75"/>
    </location>
</feature>
<gene>
    <name evidence="9" type="ORF">E6O75_ATG11050</name>
</gene>
<feature type="transmembrane region" description="Helical" evidence="7">
    <location>
        <begin position="147"/>
        <end position="167"/>
    </location>
</feature>
<dbReference type="GO" id="GO:0004386">
    <property type="term" value="F:helicase activity"/>
    <property type="evidence" value="ECO:0007669"/>
    <property type="project" value="UniProtKB-KW"/>
</dbReference>
<dbReference type="Gene3D" id="1.20.1250.20">
    <property type="entry name" value="MFS general substrate transporter like domains"/>
    <property type="match status" value="1"/>
</dbReference>
<feature type="transmembrane region" description="Helical" evidence="7">
    <location>
        <begin position="357"/>
        <end position="376"/>
    </location>
</feature>
<evidence type="ECO:0000259" key="8">
    <source>
        <dbReference type="PROSITE" id="PS50850"/>
    </source>
</evidence>
<dbReference type="Proteomes" id="UP000298493">
    <property type="component" value="Unassembled WGS sequence"/>
</dbReference>
<evidence type="ECO:0000256" key="1">
    <source>
        <dbReference type="ARBA" id="ARBA00004141"/>
    </source>
</evidence>
<feature type="transmembrane region" description="Helical" evidence="7">
    <location>
        <begin position="320"/>
        <end position="345"/>
    </location>
</feature>
<organism evidence="9 10">
    <name type="scientific">Venturia nashicola</name>
    <dbReference type="NCBI Taxonomy" id="86259"/>
    <lineage>
        <taxon>Eukaryota</taxon>
        <taxon>Fungi</taxon>
        <taxon>Dikarya</taxon>
        <taxon>Ascomycota</taxon>
        <taxon>Pezizomycotina</taxon>
        <taxon>Dothideomycetes</taxon>
        <taxon>Pleosporomycetidae</taxon>
        <taxon>Venturiales</taxon>
        <taxon>Venturiaceae</taxon>
        <taxon>Venturia</taxon>
    </lineage>
</organism>
<dbReference type="GO" id="GO:0005886">
    <property type="term" value="C:plasma membrane"/>
    <property type="evidence" value="ECO:0007669"/>
    <property type="project" value="TreeGrafter"/>
</dbReference>
<feature type="region of interest" description="Disordered" evidence="6">
    <location>
        <begin position="1"/>
        <end position="21"/>
    </location>
</feature>
<evidence type="ECO:0000313" key="9">
    <source>
        <dbReference type="EMBL" id="TID22256.1"/>
    </source>
</evidence>
<feature type="compositionally biased region" description="Polar residues" evidence="6">
    <location>
        <begin position="1"/>
        <end position="16"/>
    </location>
</feature>
<dbReference type="GO" id="GO:0022857">
    <property type="term" value="F:transmembrane transporter activity"/>
    <property type="evidence" value="ECO:0007669"/>
    <property type="project" value="InterPro"/>
</dbReference>
<feature type="transmembrane region" description="Helical" evidence="7">
    <location>
        <begin position="122"/>
        <end position="141"/>
    </location>
</feature>
<keyword evidence="10" id="KW-1185">Reference proteome</keyword>
<dbReference type="InterPro" id="IPR020846">
    <property type="entry name" value="MFS_dom"/>
</dbReference>
<reference evidence="9 10" key="1">
    <citation type="submission" date="2019-04" db="EMBL/GenBank/DDBJ databases">
        <title>High contiguity whole genome sequence and gene annotation resource for two Venturia nashicola isolates.</title>
        <authorList>
            <person name="Prokchorchik M."/>
            <person name="Won K."/>
            <person name="Lee Y."/>
            <person name="Choi E.D."/>
            <person name="Segonzac C."/>
            <person name="Sohn K.H."/>
        </authorList>
    </citation>
    <scope>NUCLEOTIDE SEQUENCE [LARGE SCALE GENOMIC DNA]</scope>
    <source>
        <strain evidence="9 10">PRI2</strain>
    </source>
</reference>
<keyword evidence="9" id="KW-0378">Hydrolase</keyword>
<dbReference type="AlphaFoldDB" id="A0A4Z1PB45"/>
<name>A0A4Z1PB45_9PEZI</name>
<keyword evidence="9" id="KW-0067">ATP-binding</keyword>
<evidence type="ECO:0000256" key="6">
    <source>
        <dbReference type="SAM" id="MobiDB-lite"/>
    </source>
</evidence>
<dbReference type="Pfam" id="PF06609">
    <property type="entry name" value="TRI12"/>
    <property type="match status" value="1"/>
</dbReference>
<evidence type="ECO:0000256" key="7">
    <source>
        <dbReference type="SAM" id="Phobius"/>
    </source>
</evidence>
<protein>
    <submittedName>
        <fullName evidence="9">ATP-dependent RNA helicase</fullName>
    </submittedName>
</protein>
<evidence type="ECO:0000256" key="2">
    <source>
        <dbReference type="ARBA" id="ARBA00022448"/>
    </source>
</evidence>
<feature type="transmembrane region" description="Helical" evidence="7">
    <location>
        <begin position="413"/>
        <end position="432"/>
    </location>
</feature>
<dbReference type="PANTHER" id="PTHR23501:SF109">
    <property type="entry name" value="MAJOR FACILITATOR SUPERFAMILY (MFS) PROFILE DOMAIN-CONTAINING PROTEIN-RELATED"/>
    <property type="match status" value="1"/>
</dbReference>
<comment type="caution">
    <text evidence="9">The sequence shown here is derived from an EMBL/GenBank/DDBJ whole genome shotgun (WGS) entry which is preliminary data.</text>
</comment>
<dbReference type="EMBL" id="SNSC02000008">
    <property type="protein sequence ID" value="TID22256.1"/>
    <property type="molecule type" value="Genomic_DNA"/>
</dbReference>